<sequence>MELQHFSHKHPLLFNEERSHESEKQAYCSGCGELVSGPTFSCAECGFYLDKNCAEAPSEVNHCFHRDHSLQLLNVAERRFGELEDIGYKDPLISSENGYQELKEAECFACWKPLLDSAYLSLDFGFFIHKKCVDLPIEISHLFHCQHPLILQFNSKRLPCQICQRTQPRGFVYCCSPCQFALHIACAELPIKINHLCHRIHPLILQFNPESLPCQICQETQGQGFVYCCSICKFALHVKCVSPPPSIKGEIHEHPFTLFWRQVSFICDACGTIGDYVSYICSTCSFIVHKKCISLPHIIKLPRHHHPISHTFILGKLDIETWECKICPGEVNAQHGGYCCFDCNYIVHANCAKEDSSWYQFYEIDGTDEQLNEPSVFSVVKESKVGENVIPTEIKHLSHQHNLILGNADKDDDKFCVGCMLSISSSFYYCSQCDFFLHKSCAESPRKKHLWFHIHQRPCTLLISDLFFYCSTCSYEFNIGFAYECNVCEQYFCLRCALTSDTATCRGHEHLLTFYGKYEGQCSGCGGSLSMGYACKGCKFVVDYTCLRLPNKIRHKCDEHPLILTYHEDNIYSEYHYCDICEKKRNPNYWFYHCVICDNSIHPKCVIGRYSFMKLGHTYIKSYHPHPLTFTKKVYDYPECHQCDRPCLDLALECLDNECNYIVHWKC</sequence>
<feature type="domain" description="Phorbol-ester/DAG-type" evidence="5">
    <location>
        <begin position="9"/>
        <end position="63"/>
    </location>
</feature>
<evidence type="ECO:0000256" key="4">
    <source>
        <dbReference type="ARBA" id="ARBA00022833"/>
    </source>
</evidence>
<evidence type="ECO:0000256" key="2">
    <source>
        <dbReference type="ARBA" id="ARBA00022737"/>
    </source>
</evidence>
<name>A0A061FNN3_THECC</name>
<dbReference type="GO" id="GO:0008270">
    <property type="term" value="F:zinc ion binding"/>
    <property type="evidence" value="ECO:0007669"/>
    <property type="project" value="UniProtKB-KW"/>
</dbReference>
<gene>
    <name evidence="6" type="ORF">TCM_042871</name>
</gene>
<keyword evidence="1" id="KW-0479">Metal-binding</keyword>
<dbReference type="SMART" id="SM00249">
    <property type="entry name" value="PHD"/>
    <property type="match status" value="4"/>
</dbReference>
<dbReference type="InterPro" id="IPR004146">
    <property type="entry name" value="DC1"/>
</dbReference>
<protein>
    <submittedName>
        <fullName evidence="6">Cysteine/Histidine-rich C1 domain family protein, putative</fullName>
    </submittedName>
</protein>
<dbReference type="SUPFAM" id="SSF57889">
    <property type="entry name" value="Cysteine-rich domain"/>
    <property type="match status" value="7"/>
</dbReference>
<organism evidence="6 7">
    <name type="scientific">Theobroma cacao</name>
    <name type="common">Cacao</name>
    <name type="synonym">Cocoa</name>
    <dbReference type="NCBI Taxonomy" id="3641"/>
    <lineage>
        <taxon>Eukaryota</taxon>
        <taxon>Viridiplantae</taxon>
        <taxon>Streptophyta</taxon>
        <taxon>Embryophyta</taxon>
        <taxon>Tracheophyta</taxon>
        <taxon>Spermatophyta</taxon>
        <taxon>Magnoliopsida</taxon>
        <taxon>eudicotyledons</taxon>
        <taxon>Gunneridae</taxon>
        <taxon>Pentapetalae</taxon>
        <taxon>rosids</taxon>
        <taxon>malvids</taxon>
        <taxon>Malvales</taxon>
        <taxon>Malvaceae</taxon>
        <taxon>Byttnerioideae</taxon>
        <taxon>Theobroma</taxon>
    </lineage>
</organism>
<dbReference type="OMA" id="DWSHVHQ"/>
<dbReference type="SMART" id="SM00109">
    <property type="entry name" value="C1"/>
    <property type="match status" value="7"/>
</dbReference>
<proteinExistence type="predicted"/>
<evidence type="ECO:0000313" key="7">
    <source>
        <dbReference type="Proteomes" id="UP000026915"/>
    </source>
</evidence>
<dbReference type="InterPro" id="IPR053192">
    <property type="entry name" value="Vacuole_Formation_Reg"/>
</dbReference>
<dbReference type="PROSITE" id="PS50081">
    <property type="entry name" value="ZF_DAG_PE_2"/>
    <property type="match status" value="2"/>
</dbReference>
<dbReference type="InParanoid" id="A0A061FNN3"/>
<dbReference type="Proteomes" id="UP000026915">
    <property type="component" value="Chromosome 10"/>
</dbReference>
<reference evidence="6 7" key="1">
    <citation type="journal article" date="2013" name="Genome Biol.">
        <title>The genome sequence of the most widely cultivated cacao type and its use to identify candidate genes regulating pod color.</title>
        <authorList>
            <person name="Motamayor J.C."/>
            <person name="Mockaitis K."/>
            <person name="Schmutz J."/>
            <person name="Haiminen N."/>
            <person name="Iii D.L."/>
            <person name="Cornejo O."/>
            <person name="Findley S.D."/>
            <person name="Zheng P."/>
            <person name="Utro F."/>
            <person name="Royaert S."/>
            <person name="Saski C."/>
            <person name="Jenkins J."/>
            <person name="Podicheti R."/>
            <person name="Zhao M."/>
            <person name="Scheffler B.E."/>
            <person name="Stack J.C."/>
            <person name="Feltus F.A."/>
            <person name="Mustiga G.M."/>
            <person name="Amores F."/>
            <person name="Phillips W."/>
            <person name="Marelli J.P."/>
            <person name="May G.D."/>
            <person name="Shapiro H."/>
            <person name="Ma J."/>
            <person name="Bustamante C.D."/>
            <person name="Schnell R.J."/>
            <person name="Main D."/>
            <person name="Gilbert D."/>
            <person name="Parida L."/>
            <person name="Kuhn D.N."/>
        </authorList>
    </citation>
    <scope>NUCLEOTIDE SEQUENCE [LARGE SCALE GENOMIC DNA]</scope>
    <source>
        <strain evidence="7">cv. Matina 1-6</strain>
    </source>
</reference>
<dbReference type="Pfam" id="PF03107">
    <property type="entry name" value="C1_2"/>
    <property type="match status" value="7"/>
</dbReference>
<keyword evidence="3" id="KW-0863">Zinc-finger</keyword>
<keyword evidence="7" id="KW-1185">Reference proteome</keyword>
<evidence type="ECO:0000259" key="5">
    <source>
        <dbReference type="PROSITE" id="PS50081"/>
    </source>
</evidence>
<dbReference type="eggNOG" id="ENOG502R2V0">
    <property type="taxonomic scope" value="Eukaryota"/>
</dbReference>
<dbReference type="PANTHER" id="PTHR32410:SF173">
    <property type="entry name" value="C1 DOMAIN FAMILY PROTEIN, PUTATIVE-RELATED"/>
    <property type="match status" value="1"/>
</dbReference>
<evidence type="ECO:0000313" key="6">
    <source>
        <dbReference type="EMBL" id="EOY18277.1"/>
    </source>
</evidence>
<feature type="domain" description="Phorbol-ester/DAG-type" evidence="5">
    <location>
        <begin position="309"/>
        <end position="359"/>
    </location>
</feature>
<dbReference type="AlphaFoldDB" id="A0A061FNN3"/>
<keyword evidence="4" id="KW-0862">Zinc</keyword>
<dbReference type="PANTHER" id="PTHR32410">
    <property type="entry name" value="CYSTEINE/HISTIDINE-RICH C1 DOMAIN FAMILY PROTEIN"/>
    <property type="match status" value="1"/>
</dbReference>
<dbReference type="FunCoup" id="A0A061FNN3">
    <property type="interactions" value="73"/>
</dbReference>
<keyword evidence="2" id="KW-0677">Repeat</keyword>
<evidence type="ECO:0000256" key="3">
    <source>
        <dbReference type="ARBA" id="ARBA00022771"/>
    </source>
</evidence>
<dbReference type="InterPro" id="IPR002219">
    <property type="entry name" value="PKC_DAG/PE"/>
</dbReference>
<dbReference type="HOGENOM" id="CLU_014776_3_0_1"/>
<accession>A0A061FNN3</accession>
<dbReference type="InterPro" id="IPR001965">
    <property type="entry name" value="Znf_PHD"/>
</dbReference>
<evidence type="ECO:0000256" key="1">
    <source>
        <dbReference type="ARBA" id="ARBA00022723"/>
    </source>
</evidence>
<dbReference type="Gramene" id="EOY18277">
    <property type="protein sequence ID" value="EOY18277"/>
    <property type="gene ID" value="TCM_042871"/>
</dbReference>
<dbReference type="InterPro" id="IPR046349">
    <property type="entry name" value="C1-like_sf"/>
</dbReference>
<dbReference type="EMBL" id="CM001888">
    <property type="protein sequence ID" value="EOY18277.1"/>
    <property type="molecule type" value="Genomic_DNA"/>
</dbReference>